<gene>
    <name evidence="1" type="ORF">EDD18DRAFT_1416070</name>
</gene>
<evidence type="ECO:0000313" key="1">
    <source>
        <dbReference type="EMBL" id="KAK0491766.1"/>
    </source>
</evidence>
<accession>A0AA39PXX3</accession>
<name>A0AA39PXX3_9AGAR</name>
<dbReference type="AlphaFoldDB" id="A0AA39PXX3"/>
<sequence length="75" mass="7966">ASQSASVVCEICEQPGNDIFSCDFLKRNAPSPAPINSIGSALNGNGNAADKSLFCEDCESYGHLPVDFPRPMDVF</sequence>
<feature type="non-terminal residue" evidence="1">
    <location>
        <position position="1"/>
    </location>
</feature>
<evidence type="ECO:0008006" key="3">
    <source>
        <dbReference type="Google" id="ProtNLM"/>
    </source>
</evidence>
<dbReference type="EMBL" id="JAUEPU010000033">
    <property type="protein sequence ID" value="KAK0491766.1"/>
    <property type="molecule type" value="Genomic_DNA"/>
</dbReference>
<protein>
    <recommendedName>
        <fullName evidence="3">CLIP1 zinc knuckle domain-containing protein</fullName>
    </recommendedName>
</protein>
<comment type="caution">
    <text evidence="1">The sequence shown here is derived from an EMBL/GenBank/DDBJ whole genome shotgun (WGS) entry which is preliminary data.</text>
</comment>
<dbReference type="Proteomes" id="UP001175228">
    <property type="component" value="Unassembled WGS sequence"/>
</dbReference>
<proteinExistence type="predicted"/>
<organism evidence="1 2">
    <name type="scientific">Armillaria luteobubalina</name>
    <dbReference type="NCBI Taxonomy" id="153913"/>
    <lineage>
        <taxon>Eukaryota</taxon>
        <taxon>Fungi</taxon>
        <taxon>Dikarya</taxon>
        <taxon>Basidiomycota</taxon>
        <taxon>Agaricomycotina</taxon>
        <taxon>Agaricomycetes</taxon>
        <taxon>Agaricomycetidae</taxon>
        <taxon>Agaricales</taxon>
        <taxon>Marasmiineae</taxon>
        <taxon>Physalacriaceae</taxon>
        <taxon>Armillaria</taxon>
    </lineage>
</organism>
<reference evidence="1" key="1">
    <citation type="submission" date="2023-06" db="EMBL/GenBank/DDBJ databases">
        <authorList>
            <consortium name="Lawrence Berkeley National Laboratory"/>
            <person name="Ahrendt S."/>
            <person name="Sahu N."/>
            <person name="Indic B."/>
            <person name="Wong-Bajracharya J."/>
            <person name="Merenyi Z."/>
            <person name="Ke H.-M."/>
            <person name="Monk M."/>
            <person name="Kocsube S."/>
            <person name="Drula E."/>
            <person name="Lipzen A."/>
            <person name="Balint B."/>
            <person name="Henrissat B."/>
            <person name="Andreopoulos B."/>
            <person name="Martin F.M."/>
            <person name="Harder C.B."/>
            <person name="Rigling D."/>
            <person name="Ford K.L."/>
            <person name="Foster G.D."/>
            <person name="Pangilinan J."/>
            <person name="Papanicolaou A."/>
            <person name="Barry K."/>
            <person name="LaButti K."/>
            <person name="Viragh M."/>
            <person name="Koriabine M."/>
            <person name="Yan M."/>
            <person name="Riley R."/>
            <person name="Champramary S."/>
            <person name="Plett K.L."/>
            <person name="Tsai I.J."/>
            <person name="Slot J."/>
            <person name="Sipos G."/>
            <person name="Plett J."/>
            <person name="Nagy L.G."/>
            <person name="Grigoriev I.V."/>
        </authorList>
    </citation>
    <scope>NUCLEOTIDE SEQUENCE</scope>
    <source>
        <strain evidence="1">HWK02</strain>
    </source>
</reference>
<evidence type="ECO:0000313" key="2">
    <source>
        <dbReference type="Proteomes" id="UP001175228"/>
    </source>
</evidence>
<keyword evidence="2" id="KW-1185">Reference proteome</keyword>